<keyword evidence="1 5" id="KW-0436">Ligase</keyword>
<dbReference type="GO" id="GO:0016874">
    <property type="term" value="F:ligase activity"/>
    <property type="evidence" value="ECO:0007669"/>
    <property type="project" value="UniProtKB-KW"/>
</dbReference>
<dbReference type="NCBIfam" id="NF006828">
    <property type="entry name" value="PRK09350.1"/>
    <property type="match status" value="1"/>
</dbReference>
<dbReference type="SUPFAM" id="SSF55681">
    <property type="entry name" value="Class II aaRS and biotin synthetases"/>
    <property type="match status" value="1"/>
</dbReference>
<dbReference type="InterPro" id="IPR004364">
    <property type="entry name" value="Aa-tRNA-synt_II"/>
</dbReference>
<dbReference type="RefSeq" id="WP_229162331.1">
    <property type="nucleotide sequence ID" value="NZ_JAJEWP010000006.1"/>
</dbReference>
<evidence type="ECO:0000256" key="1">
    <source>
        <dbReference type="ARBA" id="ARBA00022598"/>
    </source>
</evidence>
<accession>A0ABS8GBY8</accession>
<gene>
    <name evidence="5" type="primary">epmA</name>
    <name evidence="5" type="ORF">LJ739_16795</name>
</gene>
<dbReference type="InterPro" id="IPR004525">
    <property type="entry name" value="EpmA"/>
</dbReference>
<keyword evidence="5" id="KW-0648">Protein biosynthesis</keyword>
<proteinExistence type="predicted"/>
<reference evidence="5 6" key="1">
    <citation type="submission" date="2021-10" db="EMBL/GenBank/DDBJ databases">
        <title>Draft genome of Aestuariibacter halophilus JC2043.</title>
        <authorList>
            <person name="Emsley S.A."/>
            <person name="Pfannmuller K.M."/>
            <person name="Ushijima B."/>
            <person name="Saw J.H."/>
            <person name="Videau P."/>
        </authorList>
    </citation>
    <scope>NUCLEOTIDE SEQUENCE [LARGE SCALE GENOMIC DNA]</scope>
    <source>
        <strain evidence="5 6">JC2043</strain>
    </source>
</reference>
<evidence type="ECO:0000313" key="5">
    <source>
        <dbReference type="EMBL" id="MCC2617913.1"/>
    </source>
</evidence>
<feature type="domain" description="Aminoacyl-transfer RNA synthetases class-II family profile" evidence="4">
    <location>
        <begin position="16"/>
        <end position="304"/>
    </location>
</feature>
<keyword evidence="6" id="KW-1185">Reference proteome</keyword>
<evidence type="ECO:0000256" key="3">
    <source>
        <dbReference type="ARBA" id="ARBA00022840"/>
    </source>
</evidence>
<keyword evidence="5" id="KW-0251">Elongation factor</keyword>
<comment type="caution">
    <text evidence="5">The sequence shown here is derived from an EMBL/GenBank/DDBJ whole genome shotgun (WGS) entry which is preliminary data.</text>
</comment>
<keyword evidence="3" id="KW-0067">ATP-binding</keyword>
<dbReference type="InterPro" id="IPR045864">
    <property type="entry name" value="aa-tRNA-synth_II/BPL/LPL"/>
</dbReference>
<dbReference type="PRINTS" id="PR00982">
    <property type="entry name" value="TRNASYNTHLYS"/>
</dbReference>
<dbReference type="NCBIfam" id="TIGR00462">
    <property type="entry name" value="genX"/>
    <property type="match status" value="1"/>
</dbReference>
<keyword evidence="2" id="KW-0547">Nucleotide-binding</keyword>
<evidence type="ECO:0000313" key="6">
    <source>
        <dbReference type="Proteomes" id="UP001520878"/>
    </source>
</evidence>
<dbReference type="PROSITE" id="PS50862">
    <property type="entry name" value="AA_TRNA_LIGASE_II"/>
    <property type="match status" value="1"/>
</dbReference>
<dbReference type="Gene3D" id="3.30.930.10">
    <property type="entry name" value="Bira Bifunctional Protein, Domain 2"/>
    <property type="match status" value="1"/>
</dbReference>
<sequence>MSDWQPSATLTRLQARAEVMQRIRAFFAARGVLEVETPSLCAAGVTDVHLQAFTTHLHMPGKQQGQQLFLQTSPEYAMKRLLCAGSGPIFQLFRAYRNEEAGRHHNPEFTLLEWYRPGFDHRQLISEVDALMQHVLACPGAEIFTYQQVFVDHVGVDPLCADIEALRDVAMQRGHGDVAENETDKDTLLQLLFCMEVEPRIGQQAPCFVTHFPASQAALARIDEQDPRTARRFELYYKGMELANGFHELADADEQQARFEQDNQQRQRLGLPQVPLDHYLLDALRSGLPDCAGVALGVDRLVMLACGAREIKEVLSFSYHNA</sequence>
<dbReference type="InterPro" id="IPR018149">
    <property type="entry name" value="Lys-tRNA-synth_II_C"/>
</dbReference>
<dbReference type="PANTHER" id="PTHR42918:SF6">
    <property type="entry name" value="ELONGATION FACTOR P--(R)-BETA-LYSINE LIGASE"/>
    <property type="match status" value="1"/>
</dbReference>
<dbReference type="EMBL" id="JAJEWP010000006">
    <property type="protein sequence ID" value="MCC2617913.1"/>
    <property type="molecule type" value="Genomic_DNA"/>
</dbReference>
<dbReference type="InterPro" id="IPR006195">
    <property type="entry name" value="aa-tRNA-synth_II"/>
</dbReference>
<dbReference type="Proteomes" id="UP001520878">
    <property type="component" value="Unassembled WGS sequence"/>
</dbReference>
<protein>
    <submittedName>
        <fullName evidence="5">Elongation factor P--(R)-beta-lysine ligase</fullName>
        <ecNumber evidence="5">6.3.1.-</ecNumber>
    </submittedName>
</protein>
<dbReference type="Pfam" id="PF00152">
    <property type="entry name" value="tRNA-synt_2"/>
    <property type="match status" value="1"/>
</dbReference>
<organism evidence="5 6">
    <name type="scientific">Fluctibacter halophilus</name>
    <dbReference type="NCBI Taxonomy" id="226011"/>
    <lineage>
        <taxon>Bacteria</taxon>
        <taxon>Pseudomonadati</taxon>
        <taxon>Pseudomonadota</taxon>
        <taxon>Gammaproteobacteria</taxon>
        <taxon>Alteromonadales</taxon>
        <taxon>Alteromonadaceae</taxon>
        <taxon>Fluctibacter</taxon>
    </lineage>
</organism>
<evidence type="ECO:0000259" key="4">
    <source>
        <dbReference type="PROSITE" id="PS50862"/>
    </source>
</evidence>
<dbReference type="EC" id="6.3.1.-" evidence="5"/>
<name>A0ABS8GBY8_9ALTE</name>
<evidence type="ECO:0000256" key="2">
    <source>
        <dbReference type="ARBA" id="ARBA00022741"/>
    </source>
</evidence>
<dbReference type="PANTHER" id="PTHR42918">
    <property type="entry name" value="LYSYL-TRNA SYNTHETASE"/>
    <property type="match status" value="1"/>
</dbReference>
<dbReference type="GO" id="GO:0003746">
    <property type="term" value="F:translation elongation factor activity"/>
    <property type="evidence" value="ECO:0007669"/>
    <property type="project" value="UniProtKB-KW"/>
</dbReference>